<name>A0A2P2PT57_RHIMU</name>
<protein>
    <submittedName>
        <fullName evidence="1">Uncharacterized protein</fullName>
    </submittedName>
</protein>
<organism evidence="1">
    <name type="scientific">Rhizophora mucronata</name>
    <name type="common">Asiatic mangrove</name>
    <dbReference type="NCBI Taxonomy" id="61149"/>
    <lineage>
        <taxon>Eukaryota</taxon>
        <taxon>Viridiplantae</taxon>
        <taxon>Streptophyta</taxon>
        <taxon>Embryophyta</taxon>
        <taxon>Tracheophyta</taxon>
        <taxon>Spermatophyta</taxon>
        <taxon>Magnoliopsida</taxon>
        <taxon>eudicotyledons</taxon>
        <taxon>Gunneridae</taxon>
        <taxon>Pentapetalae</taxon>
        <taxon>rosids</taxon>
        <taxon>fabids</taxon>
        <taxon>Malpighiales</taxon>
        <taxon>Rhizophoraceae</taxon>
        <taxon>Rhizophora</taxon>
    </lineage>
</organism>
<reference evidence="1" key="1">
    <citation type="submission" date="2018-02" db="EMBL/GenBank/DDBJ databases">
        <title>Rhizophora mucronata_Transcriptome.</title>
        <authorList>
            <person name="Meera S.P."/>
            <person name="Sreeshan A."/>
            <person name="Augustine A."/>
        </authorList>
    </citation>
    <scope>NUCLEOTIDE SEQUENCE</scope>
    <source>
        <tissue evidence="1">Leaf</tissue>
    </source>
</reference>
<sequence length="65" mass="7808">MNCSCKSFPELKTLNSSFNRSNTQKIKKLRKLKILIWYLIFRIWKEFDVACGVLESHVFPFCFLF</sequence>
<evidence type="ECO:0000313" key="1">
    <source>
        <dbReference type="EMBL" id="MBX57863.1"/>
    </source>
</evidence>
<dbReference type="AlphaFoldDB" id="A0A2P2PT57"/>
<accession>A0A2P2PT57</accession>
<proteinExistence type="predicted"/>
<dbReference type="EMBL" id="GGEC01077379">
    <property type="protein sequence ID" value="MBX57863.1"/>
    <property type="molecule type" value="Transcribed_RNA"/>
</dbReference>